<comment type="caution">
    <text evidence="1">The sequence shown here is derived from an EMBL/GenBank/DDBJ whole genome shotgun (WGS) entry which is preliminary data.</text>
</comment>
<accession>A0ABN7ZEV5</accession>
<dbReference type="Proteomes" id="UP000701702">
    <property type="component" value="Unassembled WGS sequence"/>
</dbReference>
<keyword evidence="2" id="KW-1185">Reference proteome</keyword>
<name>A0ABN7ZEV5_9BURK</name>
<dbReference type="EMBL" id="CAJZAF010000034">
    <property type="protein sequence ID" value="CAG9183231.1"/>
    <property type="molecule type" value="Genomic_DNA"/>
</dbReference>
<sequence>MPDTGYKRVPKSLDTDITKVSEEALKTHCFDLIHSPLI</sequence>
<reference evidence="1 2" key="1">
    <citation type="submission" date="2021-08" db="EMBL/GenBank/DDBJ databases">
        <authorList>
            <person name="Peeters C."/>
        </authorList>
    </citation>
    <scope>NUCLEOTIDE SEQUENCE [LARGE SCALE GENOMIC DNA]</scope>
    <source>
        <strain evidence="1 2">LMG 23994</strain>
    </source>
</reference>
<organism evidence="1 2">
    <name type="scientific">Cupriavidus pinatubonensis</name>
    <dbReference type="NCBI Taxonomy" id="248026"/>
    <lineage>
        <taxon>Bacteria</taxon>
        <taxon>Pseudomonadati</taxon>
        <taxon>Pseudomonadota</taxon>
        <taxon>Betaproteobacteria</taxon>
        <taxon>Burkholderiales</taxon>
        <taxon>Burkholderiaceae</taxon>
        <taxon>Cupriavidus</taxon>
    </lineage>
</organism>
<protein>
    <submittedName>
        <fullName evidence="1">Uncharacterized protein</fullName>
    </submittedName>
</protein>
<gene>
    <name evidence="1" type="ORF">LMG23994_05091</name>
</gene>
<evidence type="ECO:0000313" key="1">
    <source>
        <dbReference type="EMBL" id="CAG9183231.1"/>
    </source>
</evidence>
<proteinExistence type="predicted"/>
<evidence type="ECO:0000313" key="2">
    <source>
        <dbReference type="Proteomes" id="UP000701702"/>
    </source>
</evidence>